<gene>
    <name evidence="6" type="ordered locus">Hden_0976</name>
</gene>
<dbReference type="PROSITE" id="PS51273">
    <property type="entry name" value="GATASE_TYPE_1"/>
    <property type="match status" value="1"/>
</dbReference>
<comment type="function">
    <text evidence="3">Involved in the breakdown of putrescine via hydrolysis of the gamma-glutamyl linkage of gamma-glutamyl-gamma-aminobutyrate.</text>
</comment>
<name>D8JUX4_HYPDA</name>
<evidence type="ECO:0000313" key="6">
    <source>
        <dbReference type="EMBL" id="ADJ22790.1"/>
    </source>
</evidence>
<sequence length="250" mass="27077">MTRPIVVIPGCSKSIGGLTFDAVGRKYSAAVAEVAECQPLLVPLGQSMADIGAVLDIADGILLPGSLSNVEPKHYGDEDPLDPATVDRDRDAVTLPLIRSALERKLPLFAICRGFQEFNVALGGTLHQAVHVVDGHHDHREPTDEDFDIKFGPKHKVRLAGELQSWLGQDLLTVNSLHWQGINRLAKPLVAEAFAEDGLVEAIRAPAGNPFSLGVQWHPEWRPLNNPASIALFRRFGDAARNRTAKGQAA</sequence>
<dbReference type="Pfam" id="PF07722">
    <property type="entry name" value="Peptidase_C26"/>
    <property type="match status" value="1"/>
</dbReference>
<dbReference type="OrthoDB" id="9813383at2"/>
<dbReference type="KEGG" id="hdn:Hden_0976"/>
<dbReference type="InterPro" id="IPR011697">
    <property type="entry name" value="Peptidase_C26"/>
</dbReference>
<evidence type="ECO:0000313" key="7">
    <source>
        <dbReference type="Proteomes" id="UP000002033"/>
    </source>
</evidence>
<dbReference type="HOGENOM" id="CLU_030756_0_0_5"/>
<dbReference type="RefSeq" id="WP_013215005.1">
    <property type="nucleotide sequence ID" value="NC_014313.1"/>
</dbReference>
<dbReference type="GO" id="GO:0005829">
    <property type="term" value="C:cytosol"/>
    <property type="evidence" value="ECO:0007669"/>
    <property type="project" value="TreeGrafter"/>
</dbReference>
<comment type="catalytic activity">
    <reaction evidence="2">
        <text>4-(gamma-L-glutamylamino)butanoate + H2O = 4-aminobutanoate + L-glutamate</text>
        <dbReference type="Rhea" id="RHEA:19737"/>
        <dbReference type="ChEBI" id="CHEBI:15377"/>
        <dbReference type="ChEBI" id="CHEBI:29985"/>
        <dbReference type="ChEBI" id="CHEBI:58800"/>
        <dbReference type="ChEBI" id="CHEBI:59888"/>
        <dbReference type="EC" id="3.5.1.94"/>
    </reaction>
</comment>
<evidence type="ECO:0000256" key="3">
    <source>
        <dbReference type="ARBA" id="ARBA00055068"/>
    </source>
</evidence>
<dbReference type="EMBL" id="CP002083">
    <property type="protein sequence ID" value="ADJ22790.1"/>
    <property type="molecule type" value="Genomic_DNA"/>
</dbReference>
<dbReference type="InterPro" id="IPR044668">
    <property type="entry name" value="PuuD-like"/>
</dbReference>
<dbReference type="AlphaFoldDB" id="D8JUX4"/>
<dbReference type="GO" id="GO:0006598">
    <property type="term" value="P:polyamine catabolic process"/>
    <property type="evidence" value="ECO:0007669"/>
    <property type="project" value="TreeGrafter"/>
</dbReference>
<dbReference type="InterPro" id="IPR029062">
    <property type="entry name" value="Class_I_gatase-like"/>
</dbReference>
<reference evidence="7" key="1">
    <citation type="journal article" date="2011" name="J. Bacteriol.">
        <title>Genome sequences of eight morphologically diverse alphaproteobacteria.</title>
        <authorList>
            <consortium name="US DOE Joint Genome Institute"/>
            <person name="Brown P.J."/>
            <person name="Kysela D.T."/>
            <person name="Buechlein A."/>
            <person name="Hemmerich C."/>
            <person name="Brun Y.V."/>
        </authorList>
    </citation>
    <scope>NUCLEOTIDE SEQUENCE [LARGE SCALE GENOMIC DNA]</scope>
    <source>
        <strain evidence="7">ATCC 51888 / DSM 1869 / NCIB 11706 / TK 0415</strain>
    </source>
</reference>
<dbReference type="PANTHER" id="PTHR43235">
    <property type="entry name" value="GLUTAMINE AMIDOTRANSFERASE PB2B2.05-RELATED"/>
    <property type="match status" value="1"/>
</dbReference>
<accession>D8JUX4</accession>
<comment type="similarity">
    <text evidence="1">Belongs to the peptidase C26 family.</text>
</comment>
<evidence type="ECO:0000256" key="5">
    <source>
        <dbReference type="ARBA" id="ARBA00066788"/>
    </source>
</evidence>
<dbReference type="PANTHER" id="PTHR43235:SF1">
    <property type="entry name" value="GLUTAMINE AMIDOTRANSFERASE PB2B2.05-RELATED"/>
    <property type="match status" value="1"/>
</dbReference>
<dbReference type="STRING" id="582899.Hden_0976"/>
<evidence type="ECO:0000256" key="2">
    <source>
        <dbReference type="ARBA" id="ARBA00052718"/>
    </source>
</evidence>
<dbReference type="eggNOG" id="COG2071">
    <property type="taxonomic scope" value="Bacteria"/>
</dbReference>
<dbReference type="SUPFAM" id="SSF52317">
    <property type="entry name" value="Class I glutamine amidotransferase-like"/>
    <property type="match status" value="1"/>
</dbReference>
<evidence type="ECO:0000256" key="4">
    <source>
        <dbReference type="ARBA" id="ARBA00060634"/>
    </source>
</evidence>
<evidence type="ECO:0000256" key="1">
    <source>
        <dbReference type="ARBA" id="ARBA00011083"/>
    </source>
</evidence>
<keyword evidence="7" id="KW-1185">Reference proteome</keyword>
<dbReference type="FunFam" id="3.40.50.880:FF:000030">
    <property type="entry name" value="Gamma-glutamyl-gamma-aminobutyrate hydrolase PuuD"/>
    <property type="match status" value="1"/>
</dbReference>
<keyword evidence="6" id="KW-0378">Hydrolase</keyword>
<dbReference type="CDD" id="cd01745">
    <property type="entry name" value="GATase1_2"/>
    <property type="match status" value="1"/>
</dbReference>
<dbReference type="Proteomes" id="UP000002033">
    <property type="component" value="Chromosome"/>
</dbReference>
<comment type="pathway">
    <text evidence="4">Amine and polyamine degradation; putrescine degradation; 4-aminobutanoate from putrescine: step 4/4.</text>
</comment>
<dbReference type="EC" id="3.5.1.94" evidence="5"/>
<proteinExistence type="inferred from homology"/>
<protein>
    <recommendedName>
        <fullName evidence="5">gamma-glutamyl-gamma-aminobutyrate hydrolase</fullName>
        <ecNumber evidence="5">3.5.1.94</ecNumber>
    </recommendedName>
</protein>
<organism evidence="6 7">
    <name type="scientific">Hyphomicrobium denitrificans (strain ATCC 51888 / DSM 1869 / NCIMB 11706 / TK 0415)</name>
    <dbReference type="NCBI Taxonomy" id="582899"/>
    <lineage>
        <taxon>Bacteria</taxon>
        <taxon>Pseudomonadati</taxon>
        <taxon>Pseudomonadota</taxon>
        <taxon>Alphaproteobacteria</taxon>
        <taxon>Hyphomicrobiales</taxon>
        <taxon>Hyphomicrobiaceae</taxon>
        <taxon>Hyphomicrobium</taxon>
    </lineage>
</organism>
<dbReference type="GO" id="GO:0033969">
    <property type="term" value="F:gamma-glutamyl-gamma-aminobutyrate hydrolase activity"/>
    <property type="evidence" value="ECO:0007669"/>
    <property type="project" value="UniProtKB-EC"/>
</dbReference>
<dbReference type="Gene3D" id="3.40.50.880">
    <property type="match status" value="1"/>
</dbReference>